<dbReference type="InterPro" id="IPR036291">
    <property type="entry name" value="NAD(P)-bd_dom_sf"/>
</dbReference>
<evidence type="ECO:0000256" key="3">
    <source>
        <dbReference type="ARBA" id="ARBA00023027"/>
    </source>
</evidence>
<evidence type="ECO:0000259" key="6">
    <source>
        <dbReference type="Pfam" id="PF14833"/>
    </source>
</evidence>
<dbReference type="SUPFAM" id="SSF48179">
    <property type="entry name" value="6-phosphogluconate dehydrogenase C-terminal domain-like"/>
    <property type="match status" value="1"/>
</dbReference>
<evidence type="ECO:0000259" key="5">
    <source>
        <dbReference type="Pfam" id="PF03446"/>
    </source>
</evidence>
<comment type="caution">
    <text evidence="7">The sequence shown here is derived from an EMBL/GenBank/DDBJ whole genome shotgun (WGS) entry which is preliminary data.</text>
</comment>
<dbReference type="Proteomes" id="UP000295198">
    <property type="component" value="Unassembled WGS sequence"/>
</dbReference>
<dbReference type="InterPro" id="IPR029154">
    <property type="entry name" value="HIBADH-like_NADP-bd"/>
</dbReference>
<evidence type="ECO:0000256" key="2">
    <source>
        <dbReference type="ARBA" id="ARBA00023002"/>
    </source>
</evidence>
<dbReference type="GO" id="GO:0050661">
    <property type="term" value="F:NADP binding"/>
    <property type="evidence" value="ECO:0007669"/>
    <property type="project" value="InterPro"/>
</dbReference>
<dbReference type="Pfam" id="PF14833">
    <property type="entry name" value="NAD_binding_11"/>
    <property type="match status" value="1"/>
</dbReference>
<feature type="domain" description="6-phosphogluconate dehydrogenase NADP-binding" evidence="5">
    <location>
        <begin position="1"/>
        <end position="154"/>
    </location>
</feature>
<dbReference type="OrthoDB" id="5176214at2"/>
<dbReference type="GO" id="GO:0051287">
    <property type="term" value="F:NAD binding"/>
    <property type="evidence" value="ECO:0007669"/>
    <property type="project" value="InterPro"/>
</dbReference>
<evidence type="ECO:0000256" key="4">
    <source>
        <dbReference type="PIRSR" id="PIRSR000103-1"/>
    </source>
</evidence>
<gene>
    <name evidence="7" type="ORF">EKO23_08395</name>
</gene>
<dbReference type="PANTHER" id="PTHR43580">
    <property type="entry name" value="OXIDOREDUCTASE GLYR1-RELATED"/>
    <property type="match status" value="1"/>
</dbReference>
<proteinExistence type="inferred from homology"/>
<dbReference type="Pfam" id="PF03446">
    <property type="entry name" value="NAD_binding_2"/>
    <property type="match status" value="1"/>
</dbReference>
<protein>
    <submittedName>
        <fullName evidence="7">NAD(P)-dependent oxidoreductase</fullName>
    </submittedName>
</protein>
<dbReference type="Gene3D" id="1.10.1040.10">
    <property type="entry name" value="N-(1-d-carboxylethyl)-l-norvaline Dehydrogenase, domain 2"/>
    <property type="match status" value="1"/>
</dbReference>
<organism evidence="7 8">
    <name type="scientific">Nocardioides guangzhouensis</name>
    <dbReference type="NCBI Taxonomy" id="2497878"/>
    <lineage>
        <taxon>Bacteria</taxon>
        <taxon>Bacillati</taxon>
        <taxon>Actinomycetota</taxon>
        <taxon>Actinomycetes</taxon>
        <taxon>Propionibacteriales</taxon>
        <taxon>Nocardioidaceae</taxon>
        <taxon>Nocardioides</taxon>
    </lineage>
</organism>
<feature type="domain" description="3-hydroxyisobutyrate dehydrogenase-like NAD-binding" evidence="6">
    <location>
        <begin position="157"/>
        <end position="277"/>
    </location>
</feature>
<sequence>MGGAMAVRVAAAGHTLTVFNRTRAAAEAVATRCPVDVTVAGTAREAAAAADVVVVSLADDAAARATYGGSDGLVAGLAAGAVVADTSTVAPETTRALEADVRSAGGLLADTPVSGSVSSVEGGTVLVMAGGSAEAVERAAPALESFAQRIIHLGPLGSGATMKLAVNAMVFGLNQTLAEALVLAEKSGVARELAYEVIANSAVAAPFVHYKRAAFEHPESAPVAFALDLVAKDLDLATALATQVGAPVPQVELNRRIVGDAIAAGRGAEDLSALAEHLRG</sequence>
<evidence type="ECO:0000313" key="8">
    <source>
        <dbReference type="Proteomes" id="UP000295198"/>
    </source>
</evidence>
<dbReference type="Gene3D" id="3.40.50.720">
    <property type="entry name" value="NAD(P)-binding Rossmann-like Domain"/>
    <property type="match status" value="1"/>
</dbReference>
<reference evidence="7 8" key="1">
    <citation type="submission" date="2019-01" db="EMBL/GenBank/DDBJ databases">
        <title>Nocardioides guangzhouensis sp. nov., an actinobacterium isolated from soil.</title>
        <authorList>
            <person name="Fu Y."/>
            <person name="Cai Y."/>
            <person name="Lin Z."/>
            <person name="Chen P."/>
        </authorList>
    </citation>
    <scope>NUCLEOTIDE SEQUENCE [LARGE SCALE GENOMIC DNA]</scope>
    <source>
        <strain evidence="7 8">130</strain>
    </source>
</reference>
<dbReference type="InterPro" id="IPR013328">
    <property type="entry name" value="6PGD_dom2"/>
</dbReference>
<dbReference type="InterPro" id="IPR015815">
    <property type="entry name" value="HIBADH-related"/>
</dbReference>
<dbReference type="AlphaFoldDB" id="A0A4Q4ZH51"/>
<evidence type="ECO:0000313" key="7">
    <source>
        <dbReference type="EMBL" id="RYP86766.1"/>
    </source>
</evidence>
<feature type="active site" evidence="4">
    <location>
        <position position="163"/>
    </location>
</feature>
<dbReference type="InterPro" id="IPR006115">
    <property type="entry name" value="6PGDH_NADP-bd"/>
</dbReference>
<dbReference type="EMBL" id="SDKM01000010">
    <property type="protein sequence ID" value="RYP86766.1"/>
    <property type="molecule type" value="Genomic_DNA"/>
</dbReference>
<keyword evidence="2" id="KW-0560">Oxidoreductase</keyword>
<name>A0A4Q4ZH51_9ACTN</name>
<dbReference type="SUPFAM" id="SSF51735">
    <property type="entry name" value="NAD(P)-binding Rossmann-fold domains"/>
    <property type="match status" value="1"/>
</dbReference>
<dbReference type="PANTHER" id="PTHR43580:SF2">
    <property type="entry name" value="CYTOKINE-LIKE NUCLEAR FACTOR N-PAC"/>
    <property type="match status" value="1"/>
</dbReference>
<keyword evidence="8" id="KW-1185">Reference proteome</keyword>
<evidence type="ECO:0000256" key="1">
    <source>
        <dbReference type="ARBA" id="ARBA00009080"/>
    </source>
</evidence>
<dbReference type="InterPro" id="IPR051265">
    <property type="entry name" value="HIBADH-related_NP60_sf"/>
</dbReference>
<dbReference type="GO" id="GO:0016491">
    <property type="term" value="F:oxidoreductase activity"/>
    <property type="evidence" value="ECO:0007669"/>
    <property type="project" value="UniProtKB-KW"/>
</dbReference>
<comment type="similarity">
    <text evidence="1">Belongs to the HIBADH-related family.</text>
</comment>
<dbReference type="InterPro" id="IPR008927">
    <property type="entry name" value="6-PGluconate_DH-like_C_sf"/>
</dbReference>
<accession>A0A4Q4ZH51</accession>
<dbReference type="PIRSF" id="PIRSF000103">
    <property type="entry name" value="HIBADH"/>
    <property type="match status" value="1"/>
</dbReference>
<keyword evidence="3" id="KW-0520">NAD</keyword>